<organism evidence="10 11">
    <name type="scientific">Turnera subulata</name>
    <dbReference type="NCBI Taxonomy" id="218843"/>
    <lineage>
        <taxon>Eukaryota</taxon>
        <taxon>Viridiplantae</taxon>
        <taxon>Streptophyta</taxon>
        <taxon>Embryophyta</taxon>
        <taxon>Tracheophyta</taxon>
        <taxon>Spermatophyta</taxon>
        <taxon>Magnoliopsida</taxon>
        <taxon>eudicotyledons</taxon>
        <taxon>Gunneridae</taxon>
        <taxon>Pentapetalae</taxon>
        <taxon>rosids</taxon>
        <taxon>fabids</taxon>
        <taxon>Malpighiales</taxon>
        <taxon>Passifloraceae</taxon>
        <taxon>Turnera</taxon>
    </lineage>
</organism>
<evidence type="ECO:0000313" key="10">
    <source>
        <dbReference type="EMBL" id="KAJ4836179.1"/>
    </source>
</evidence>
<comment type="cofactor">
    <cofactor evidence="2 8">
        <name>pyridoxal 5'-phosphate</name>
        <dbReference type="ChEBI" id="CHEBI:597326"/>
    </cofactor>
</comment>
<dbReference type="InterPro" id="IPR039429">
    <property type="entry name" value="SHMT-like_dom"/>
</dbReference>
<evidence type="ECO:0000256" key="1">
    <source>
        <dbReference type="ARBA" id="ARBA00001528"/>
    </source>
</evidence>
<dbReference type="PANTHER" id="PTHR11680">
    <property type="entry name" value="SERINE HYDROXYMETHYLTRANSFERASE"/>
    <property type="match status" value="1"/>
</dbReference>
<keyword evidence="5 8" id="KW-0554">One-carbon metabolism</keyword>
<evidence type="ECO:0000256" key="5">
    <source>
        <dbReference type="ARBA" id="ARBA00022563"/>
    </source>
</evidence>
<dbReference type="InterPro" id="IPR049943">
    <property type="entry name" value="Ser_HO-MeTrfase-like"/>
</dbReference>
<dbReference type="Proteomes" id="UP001141552">
    <property type="component" value="Unassembled WGS sequence"/>
</dbReference>
<evidence type="ECO:0000256" key="8">
    <source>
        <dbReference type="RuleBase" id="RU000585"/>
    </source>
</evidence>
<dbReference type="InterPro" id="IPR015421">
    <property type="entry name" value="PyrdxlP-dep_Trfase_major"/>
</dbReference>
<dbReference type="PANTHER" id="PTHR11680:SF28">
    <property type="entry name" value="SERINE HYDROXYMETHYLTRANSFERASE, MITOCHONDRIAL"/>
    <property type="match status" value="1"/>
</dbReference>
<dbReference type="GO" id="GO:0019264">
    <property type="term" value="P:glycine biosynthetic process from serine"/>
    <property type="evidence" value="ECO:0007669"/>
    <property type="project" value="InterPro"/>
</dbReference>
<evidence type="ECO:0000256" key="2">
    <source>
        <dbReference type="ARBA" id="ARBA00001933"/>
    </source>
</evidence>
<feature type="domain" description="Serine hydroxymethyltransferase-like" evidence="9">
    <location>
        <begin position="63"/>
        <end position="442"/>
    </location>
</feature>
<evidence type="ECO:0000256" key="4">
    <source>
        <dbReference type="ARBA" id="ARBA00006376"/>
    </source>
</evidence>
<dbReference type="NCBIfam" id="NF000586">
    <property type="entry name" value="PRK00011.1"/>
    <property type="match status" value="1"/>
</dbReference>
<dbReference type="Pfam" id="PF00464">
    <property type="entry name" value="SHMT"/>
    <property type="match status" value="1"/>
</dbReference>
<evidence type="ECO:0000256" key="7">
    <source>
        <dbReference type="ARBA" id="ARBA00022898"/>
    </source>
</evidence>
<comment type="caution">
    <text evidence="10">The sequence shown here is derived from an EMBL/GenBank/DDBJ whole genome shotgun (WGS) entry which is preliminary data.</text>
</comment>
<dbReference type="PROSITE" id="PS00096">
    <property type="entry name" value="SHMT"/>
    <property type="match status" value="1"/>
</dbReference>
<dbReference type="FunFam" id="3.40.640.10:FF:000050">
    <property type="entry name" value="Serine hydroxymethyltransferase"/>
    <property type="match status" value="1"/>
</dbReference>
<accession>A0A9Q0FR22</accession>
<reference evidence="10" key="2">
    <citation type="journal article" date="2023" name="Plants (Basel)">
        <title>Annotation of the Turnera subulata (Passifloraceae) Draft Genome Reveals the S-Locus Evolved after the Divergence of Turneroideae from Passifloroideae in a Stepwise Manner.</title>
        <authorList>
            <person name="Henning P.M."/>
            <person name="Roalson E.H."/>
            <person name="Mir W."/>
            <person name="McCubbin A.G."/>
            <person name="Shore J.S."/>
        </authorList>
    </citation>
    <scope>NUCLEOTIDE SEQUENCE</scope>
    <source>
        <strain evidence="10">F60SS</strain>
    </source>
</reference>
<dbReference type="GO" id="GO:0004372">
    <property type="term" value="F:glycine hydroxymethyltransferase activity"/>
    <property type="evidence" value="ECO:0007669"/>
    <property type="project" value="UniProtKB-EC"/>
</dbReference>
<dbReference type="AlphaFoldDB" id="A0A9Q0FR22"/>
<dbReference type="Gene3D" id="3.90.1150.10">
    <property type="entry name" value="Aspartate Aminotransferase, domain 1"/>
    <property type="match status" value="2"/>
</dbReference>
<evidence type="ECO:0000313" key="11">
    <source>
        <dbReference type="Proteomes" id="UP001141552"/>
    </source>
</evidence>
<evidence type="ECO:0000256" key="6">
    <source>
        <dbReference type="ARBA" id="ARBA00022679"/>
    </source>
</evidence>
<name>A0A9Q0FR22_9ROSI</name>
<dbReference type="InterPro" id="IPR019798">
    <property type="entry name" value="Ser_HO-MeTrfase_PLP_BS"/>
</dbReference>
<comment type="function">
    <text evidence="8">Interconversion of serine and glycine.</text>
</comment>
<dbReference type="GO" id="GO:0005739">
    <property type="term" value="C:mitochondrion"/>
    <property type="evidence" value="ECO:0007669"/>
    <property type="project" value="TreeGrafter"/>
</dbReference>
<keyword evidence="11" id="KW-1185">Reference proteome</keyword>
<comment type="similarity">
    <text evidence="4 8">Belongs to the SHMT family.</text>
</comment>
<dbReference type="InterPro" id="IPR015424">
    <property type="entry name" value="PyrdxlP-dep_Trfase"/>
</dbReference>
<evidence type="ECO:0000256" key="3">
    <source>
        <dbReference type="ARBA" id="ARBA00004777"/>
    </source>
</evidence>
<dbReference type="CDD" id="cd00378">
    <property type="entry name" value="SHMT"/>
    <property type="match status" value="1"/>
</dbReference>
<dbReference type="GO" id="GO:0030170">
    <property type="term" value="F:pyridoxal phosphate binding"/>
    <property type="evidence" value="ECO:0007669"/>
    <property type="project" value="InterPro"/>
</dbReference>
<dbReference type="EMBL" id="JAKUCV010004206">
    <property type="protein sequence ID" value="KAJ4836179.1"/>
    <property type="molecule type" value="Genomic_DNA"/>
</dbReference>
<comment type="pathway">
    <text evidence="3 8">One-carbon metabolism; tetrahydrofolate interconversion.</text>
</comment>
<evidence type="ECO:0000259" key="9">
    <source>
        <dbReference type="Pfam" id="PF00464"/>
    </source>
</evidence>
<dbReference type="EC" id="2.1.2.1" evidence="8"/>
<proteinExistence type="inferred from homology"/>
<dbReference type="GO" id="GO:0035999">
    <property type="term" value="P:tetrahydrofolate interconversion"/>
    <property type="evidence" value="ECO:0007669"/>
    <property type="project" value="InterPro"/>
</dbReference>
<dbReference type="Gene3D" id="3.40.640.10">
    <property type="entry name" value="Type I PLP-dependent aspartate aminotransferase-like (Major domain)"/>
    <property type="match status" value="1"/>
</dbReference>
<dbReference type="InterPro" id="IPR015422">
    <property type="entry name" value="PyrdxlP-dep_Trfase_small"/>
</dbReference>
<dbReference type="SUPFAM" id="SSF53383">
    <property type="entry name" value="PLP-dependent transferases"/>
    <property type="match status" value="1"/>
</dbReference>
<dbReference type="HAMAP" id="MF_00051">
    <property type="entry name" value="SHMT"/>
    <property type="match status" value="1"/>
</dbReference>
<sequence length="552" mass="61243">MAMANALRRLSSSSSSSASSKYLIKSHSNAPGSLYYMSSLPNQAVAEKEKPHAPWIKQVNAPLEEIDPEIADIIELEKARQWKGLELIPSENFTSLSVMQAVGSVMTNKYSEGYPGARYYGGNEYIDMAETLCQKRALEAFRLDPQKWGVNVQSLSGSPANFQAYTALLKPHERIMALDLPHGGHLSHGYQTDTKKISAVSIFFETMPYRLNEDTGYIDYDQMERSATLFRPKLIVAGASAYARLYDYARMRKVCDKQKAILLADMAHISGLVAAGVLPSPFEYADIVTTTTHKSLRGPRGAMIFFRKGVKEINKQGKEVMYDYGDKINQAVFPGLQGGPHNHTISGLAVALKQATTPEFKAYQEQVVRNSSRFAQLLLEKGYELVSGGTDNHLVLVNLRDKGIDGSRVEKVLESVHIAANKNTVPGDVSALVPGGIRMGNDLHSSCTFLLWSSTSVFLEIYFRTLGTPALTSRGFIEEDFVPVAEFFDAAVKLALKIKAESKGSKLKDFVTAMDSNAHFQSEIKKLRHDVEEYAKQFPTVGFEKETMKYRD</sequence>
<gene>
    <name evidence="10" type="ORF">Tsubulata_044061</name>
</gene>
<reference evidence="10" key="1">
    <citation type="submission" date="2022-02" db="EMBL/GenBank/DDBJ databases">
        <authorList>
            <person name="Henning P.M."/>
            <person name="McCubbin A.G."/>
            <person name="Shore J.S."/>
        </authorList>
    </citation>
    <scope>NUCLEOTIDE SEQUENCE</scope>
    <source>
        <strain evidence="10">F60SS</strain>
        <tissue evidence="10">Leaves</tissue>
    </source>
</reference>
<dbReference type="OrthoDB" id="10265628at2759"/>
<protein>
    <recommendedName>
        <fullName evidence="8">Serine hydroxymethyltransferase</fullName>
        <ecNumber evidence="8">2.1.2.1</ecNumber>
    </recommendedName>
</protein>
<keyword evidence="6 8" id="KW-0808">Transferase</keyword>
<dbReference type="InterPro" id="IPR001085">
    <property type="entry name" value="Ser_HO-MeTrfase"/>
</dbReference>
<comment type="catalytic activity">
    <reaction evidence="1 8">
        <text>(6R)-5,10-methylene-5,6,7,8-tetrahydrofolate + glycine + H2O = (6S)-5,6,7,8-tetrahydrofolate + L-serine</text>
        <dbReference type="Rhea" id="RHEA:15481"/>
        <dbReference type="ChEBI" id="CHEBI:15377"/>
        <dbReference type="ChEBI" id="CHEBI:15636"/>
        <dbReference type="ChEBI" id="CHEBI:33384"/>
        <dbReference type="ChEBI" id="CHEBI:57305"/>
        <dbReference type="ChEBI" id="CHEBI:57453"/>
        <dbReference type="EC" id="2.1.2.1"/>
    </reaction>
</comment>
<keyword evidence="7 8" id="KW-0663">Pyridoxal phosphate</keyword>